<gene>
    <name evidence="7" type="ORF">E2R66_05425</name>
</gene>
<comment type="caution">
    <text evidence="7">The sequence shown here is derived from an EMBL/GenBank/DDBJ whole genome shotgun (WGS) entry which is preliminary data.</text>
</comment>
<keyword evidence="5" id="KW-1133">Transmembrane helix</keyword>
<sequence length="279" mass="32454">MIKSKPFWVGTILLALIPLLVLDIPKHYIDWVKEVHDETIETVYNSYKLNQAQKKQVLEHILAANHYLMAMMYIKSFLSLILLFLGVYFFIQYKRQRGFEFWRSSSIIILFLTTTTALKIFSWYSFAGNDKIKLLPTSAADTTLSHIYNTHFKGKVVYVDFWGTTCGPCLEEFRNFTKPLKEKYQNRNDIAYLYICGGHEAVWRQQLIKYNIEGSHIFLGQQAYASLYKQAIKGSKDTMVYMPRYLIMNKAGKIVETSAAQPSNKNAISRQLDKYLAFN</sequence>
<feature type="transmembrane region" description="Helical" evidence="5">
    <location>
        <begin position="105"/>
        <end position="126"/>
    </location>
</feature>
<keyword evidence="4" id="KW-0676">Redox-active center</keyword>
<dbReference type="Gene3D" id="3.40.30.10">
    <property type="entry name" value="Glutaredoxin"/>
    <property type="match status" value="1"/>
</dbReference>
<organism evidence="7 8">
    <name type="scientific">Mucilaginibacter psychrotolerans</name>
    <dbReference type="NCBI Taxonomy" id="1524096"/>
    <lineage>
        <taxon>Bacteria</taxon>
        <taxon>Pseudomonadati</taxon>
        <taxon>Bacteroidota</taxon>
        <taxon>Sphingobacteriia</taxon>
        <taxon>Sphingobacteriales</taxon>
        <taxon>Sphingobacteriaceae</taxon>
        <taxon>Mucilaginibacter</taxon>
    </lineage>
</organism>
<dbReference type="PANTHER" id="PTHR42852:SF6">
    <property type="entry name" value="THIOL:DISULFIDE INTERCHANGE PROTEIN DSBE"/>
    <property type="match status" value="1"/>
</dbReference>
<feature type="transmembrane region" description="Helical" evidence="5">
    <location>
        <begin position="72"/>
        <end position="93"/>
    </location>
</feature>
<dbReference type="EMBL" id="SOZE01000003">
    <property type="protein sequence ID" value="TFF39805.1"/>
    <property type="molecule type" value="Genomic_DNA"/>
</dbReference>
<dbReference type="SUPFAM" id="SSF52833">
    <property type="entry name" value="Thioredoxin-like"/>
    <property type="match status" value="1"/>
</dbReference>
<evidence type="ECO:0000256" key="1">
    <source>
        <dbReference type="ARBA" id="ARBA00004196"/>
    </source>
</evidence>
<dbReference type="InterPro" id="IPR036249">
    <property type="entry name" value="Thioredoxin-like_sf"/>
</dbReference>
<keyword evidence="5" id="KW-0812">Transmembrane</keyword>
<name>A0A4Y8SMB8_9SPHI</name>
<feature type="transmembrane region" description="Helical" evidence="5">
    <location>
        <begin position="7"/>
        <end position="24"/>
    </location>
</feature>
<evidence type="ECO:0000313" key="8">
    <source>
        <dbReference type="Proteomes" id="UP000297540"/>
    </source>
</evidence>
<protein>
    <recommendedName>
        <fullName evidence="6">Redoxin domain-containing protein</fullName>
    </recommendedName>
</protein>
<evidence type="ECO:0000256" key="2">
    <source>
        <dbReference type="ARBA" id="ARBA00022748"/>
    </source>
</evidence>
<dbReference type="Pfam" id="PF08534">
    <property type="entry name" value="Redoxin"/>
    <property type="match status" value="1"/>
</dbReference>
<dbReference type="AlphaFoldDB" id="A0A4Y8SMB8"/>
<reference evidence="7 8" key="1">
    <citation type="journal article" date="2017" name="Int. J. Syst. Evol. Microbiol.">
        <title>Mucilaginibacterpsychrotolerans sp. nov., isolated from peatlands.</title>
        <authorList>
            <person name="Deng Y."/>
            <person name="Shen L."/>
            <person name="Xu B."/>
            <person name="Liu Y."/>
            <person name="Gu Z."/>
            <person name="Liu H."/>
            <person name="Zhou Y."/>
        </authorList>
    </citation>
    <scope>NUCLEOTIDE SEQUENCE [LARGE SCALE GENOMIC DNA]</scope>
    <source>
        <strain evidence="7 8">NH7-4</strain>
    </source>
</reference>
<dbReference type="PANTHER" id="PTHR42852">
    <property type="entry name" value="THIOL:DISULFIDE INTERCHANGE PROTEIN DSBE"/>
    <property type="match status" value="1"/>
</dbReference>
<evidence type="ECO:0000313" key="7">
    <source>
        <dbReference type="EMBL" id="TFF39805.1"/>
    </source>
</evidence>
<dbReference type="RefSeq" id="WP_133227431.1">
    <property type="nucleotide sequence ID" value="NZ_SOZE01000003.1"/>
</dbReference>
<keyword evidence="3" id="KW-1015">Disulfide bond</keyword>
<comment type="subcellular location">
    <subcellularLocation>
        <location evidence="1">Cell envelope</location>
    </subcellularLocation>
</comment>
<evidence type="ECO:0000259" key="6">
    <source>
        <dbReference type="Pfam" id="PF08534"/>
    </source>
</evidence>
<evidence type="ECO:0000256" key="5">
    <source>
        <dbReference type="SAM" id="Phobius"/>
    </source>
</evidence>
<proteinExistence type="predicted"/>
<dbReference type="GO" id="GO:0030313">
    <property type="term" value="C:cell envelope"/>
    <property type="evidence" value="ECO:0007669"/>
    <property type="project" value="UniProtKB-SubCell"/>
</dbReference>
<dbReference type="GO" id="GO:0017004">
    <property type="term" value="P:cytochrome complex assembly"/>
    <property type="evidence" value="ECO:0007669"/>
    <property type="project" value="UniProtKB-KW"/>
</dbReference>
<keyword evidence="2" id="KW-0201">Cytochrome c-type biogenesis</keyword>
<keyword evidence="8" id="KW-1185">Reference proteome</keyword>
<dbReference type="OrthoDB" id="743079at2"/>
<evidence type="ECO:0000256" key="4">
    <source>
        <dbReference type="ARBA" id="ARBA00023284"/>
    </source>
</evidence>
<evidence type="ECO:0000256" key="3">
    <source>
        <dbReference type="ARBA" id="ARBA00023157"/>
    </source>
</evidence>
<feature type="domain" description="Redoxin" evidence="6">
    <location>
        <begin position="140"/>
        <end position="263"/>
    </location>
</feature>
<dbReference type="InterPro" id="IPR050553">
    <property type="entry name" value="Thioredoxin_ResA/DsbE_sf"/>
</dbReference>
<dbReference type="GO" id="GO:0016491">
    <property type="term" value="F:oxidoreductase activity"/>
    <property type="evidence" value="ECO:0007669"/>
    <property type="project" value="InterPro"/>
</dbReference>
<accession>A0A4Y8SMB8</accession>
<dbReference type="Proteomes" id="UP000297540">
    <property type="component" value="Unassembled WGS sequence"/>
</dbReference>
<keyword evidence="5" id="KW-0472">Membrane</keyword>
<dbReference type="InterPro" id="IPR013740">
    <property type="entry name" value="Redoxin"/>
</dbReference>